<name>A0ABY5ALH6_9CYAN</name>
<sequence length="138" mass="15644">MMDDTFSQQHPLRILLAEDNLVNQKVLLRLLKRLGYEADVANNGLEAVEAVRHRVYDVILMDIQMPKMDGIKATERIFEEWSPPERPQVIAVTANVLPEYEEACEAVGMIGFVTKPVSLKTISEALSSCQMTRRQTVE</sequence>
<keyword evidence="1 3" id="KW-0597">Phosphoprotein</keyword>
<dbReference type="RefSeq" id="WP_252660974.1">
    <property type="nucleotide sequence ID" value="NZ_CP098611.1"/>
</dbReference>
<dbReference type="CDD" id="cd17546">
    <property type="entry name" value="REC_hyHK_CKI1_RcsC-like"/>
    <property type="match status" value="1"/>
</dbReference>
<accession>A0ABY5ALH6</accession>
<dbReference type="SUPFAM" id="SSF52172">
    <property type="entry name" value="CheY-like"/>
    <property type="match status" value="1"/>
</dbReference>
<proteinExistence type="predicted"/>
<feature type="modified residue" description="4-aspartylphosphate" evidence="3">
    <location>
        <position position="62"/>
    </location>
</feature>
<dbReference type="PROSITE" id="PS50110">
    <property type="entry name" value="RESPONSE_REGULATORY"/>
    <property type="match status" value="1"/>
</dbReference>
<dbReference type="Proteomes" id="UP001056708">
    <property type="component" value="Chromosome"/>
</dbReference>
<evidence type="ECO:0000313" key="6">
    <source>
        <dbReference type="Proteomes" id="UP001056708"/>
    </source>
</evidence>
<evidence type="ECO:0000259" key="4">
    <source>
        <dbReference type="PROSITE" id="PS50110"/>
    </source>
</evidence>
<evidence type="ECO:0000256" key="1">
    <source>
        <dbReference type="ARBA" id="ARBA00022553"/>
    </source>
</evidence>
<evidence type="ECO:0000313" key="5">
    <source>
        <dbReference type="EMBL" id="USR89791.1"/>
    </source>
</evidence>
<protein>
    <submittedName>
        <fullName evidence="5">Response regulator</fullName>
    </submittedName>
</protein>
<keyword evidence="2" id="KW-0902">Two-component regulatory system</keyword>
<reference evidence="5" key="1">
    <citation type="submission" date="2022-06" db="EMBL/GenBank/DDBJ databases">
        <title>Genome sequence of Phormidium yuhuli AB48 isolated from an industrial photobioreactor environment.</title>
        <authorList>
            <person name="Qiu Y."/>
            <person name="Noonan A.J.C."/>
            <person name="Dofher K."/>
            <person name="Koch M."/>
            <person name="Kieft B."/>
            <person name="Lin X."/>
            <person name="Ziels R.M."/>
            <person name="Hallam S.J."/>
        </authorList>
    </citation>
    <scope>NUCLEOTIDE SEQUENCE</scope>
    <source>
        <strain evidence="5">AB48</strain>
    </source>
</reference>
<dbReference type="InterPro" id="IPR001789">
    <property type="entry name" value="Sig_transdc_resp-reg_receiver"/>
</dbReference>
<dbReference type="PANTHER" id="PTHR45339:SF1">
    <property type="entry name" value="HYBRID SIGNAL TRANSDUCTION HISTIDINE KINASE J"/>
    <property type="match status" value="1"/>
</dbReference>
<dbReference type="InterPro" id="IPR011006">
    <property type="entry name" value="CheY-like_superfamily"/>
</dbReference>
<evidence type="ECO:0000256" key="3">
    <source>
        <dbReference type="PROSITE-ProRule" id="PRU00169"/>
    </source>
</evidence>
<organism evidence="5 6">
    <name type="scientific">Phormidium yuhuli AB48</name>
    <dbReference type="NCBI Taxonomy" id="2940671"/>
    <lineage>
        <taxon>Bacteria</taxon>
        <taxon>Bacillati</taxon>
        <taxon>Cyanobacteriota</taxon>
        <taxon>Cyanophyceae</taxon>
        <taxon>Oscillatoriophycideae</taxon>
        <taxon>Oscillatoriales</taxon>
        <taxon>Oscillatoriaceae</taxon>
        <taxon>Phormidium</taxon>
        <taxon>Phormidium yuhuli</taxon>
    </lineage>
</organism>
<dbReference type="EMBL" id="CP098611">
    <property type="protein sequence ID" value="USR89791.1"/>
    <property type="molecule type" value="Genomic_DNA"/>
</dbReference>
<keyword evidence="6" id="KW-1185">Reference proteome</keyword>
<dbReference type="Pfam" id="PF00072">
    <property type="entry name" value="Response_reg"/>
    <property type="match status" value="1"/>
</dbReference>
<dbReference type="SMART" id="SM00448">
    <property type="entry name" value="REC"/>
    <property type="match status" value="1"/>
</dbReference>
<feature type="domain" description="Response regulatory" evidence="4">
    <location>
        <begin position="13"/>
        <end position="130"/>
    </location>
</feature>
<dbReference type="PANTHER" id="PTHR45339">
    <property type="entry name" value="HYBRID SIGNAL TRANSDUCTION HISTIDINE KINASE J"/>
    <property type="match status" value="1"/>
</dbReference>
<dbReference type="Gene3D" id="3.40.50.2300">
    <property type="match status" value="1"/>
</dbReference>
<evidence type="ECO:0000256" key="2">
    <source>
        <dbReference type="ARBA" id="ARBA00023012"/>
    </source>
</evidence>
<gene>
    <name evidence="5" type="ORF">NEA10_13055</name>
</gene>